<evidence type="ECO:0000313" key="4">
    <source>
        <dbReference type="EMBL" id="ORY10232.1"/>
    </source>
</evidence>
<dbReference type="PANTHER" id="PTHR44145">
    <property type="entry name" value="DNAJ HOMOLOG SUBFAMILY A MEMBER 3, MITOCHONDRIAL"/>
    <property type="match status" value="1"/>
</dbReference>
<dbReference type="SMART" id="SM00271">
    <property type="entry name" value="DnaJ"/>
    <property type="match status" value="1"/>
</dbReference>
<dbReference type="InterPro" id="IPR018253">
    <property type="entry name" value="DnaJ_domain_CS"/>
</dbReference>
<dbReference type="EMBL" id="MCFA01000075">
    <property type="protein sequence ID" value="ORY10232.1"/>
    <property type="molecule type" value="Genomic_DNA"/>
</dbReference>
<sequence length="304" mass="36447">MDETVPELEPPETPDYYANLGLQQTATLSELKRAHHSLAKKHHPDKQGLGACADAHEFRKIREAFEFLRDTSKRSIYDRHYPQLQQAWAQYYTFRDIVLENERIRQAKETAQQMRAAEERERRKEEEEEEEKKTRRRAEEERLAREEEERKRIKEQKEALAQKRSQEVARRARERQERVARERLRMEKEREAERRSEEAAKRARQDQEVAAEERLKTILREEKHNAIRENWARMRDAAELRQIETAQSETQGLTECSHPYLGWPRKSGKVHCAFCWVFCKRFSFQCPQCHISACQACKSKRCMY</sequence>
<dbReference type="Gene3D" id="1.10.287.110">
    <property type="entry name" value="DnaJ domain"/>
    <property type="match status" value="1"/>
</dbReference>
<evidence type="ECO:0000256" key="2">
    <source>
        <dbReference type="SAM" id="MobiDB-lite"/>
    </source>
</evidence>
<comment type="caution">
    <text evidence="4">The sequence shown here is derived from an EMBL/GenBank/DDBJ whole genome shotgun (WGS) entry which is preliminary data.</text>
</comment>
<keyword evidence="1" id="KW-0143">Chaperone</keyword>
<dbReference type="OrthoDB" id="10250354at2759"/>
<evidence type="ECO:0000259" key="3">
    <source>
        <dbReference type="PROSITE" id="PS50076"/>
    </source>
</evidence>
<protein>
    <recommendedName>
        <fullName evidence="3">J domain-containing protein</fullName>
    </recommendedName>
</protein>
<keyword evidence="5" id="KW-1185">Reference proteome</keyword>
<accession>A0A1Y1ZJ06</accession>
<dbReference type="STRING" id="1231657.A0A1Y1ZJ06"/>
<dbReference type="InterPro" id="IPR051938">
    <property type="entry name" value="Apopto_cytoskel_mod"/>
</dbReference>
<dbReference type="SUPFAM" id="SSF46565">
    <property type="entry name" value="Chaperone J-domain"/>
    <property type="match status" value="1"/>
</dbReference>
<feature type="region of interest" description="Disordered" evidence="2">
    <location>
        <begin position="109"/>
        <end position="208"/>
    </location>
</feature>
<evidence type="ECO:0000313" key="5">
    <source>
        <dbReference type="Proteomes" id="UP000193144"/>
    </source>
</evidence>
<dbReference type="PROSITE" id="PS50076">
    <property type="entry name" value="DNAJ_2"/>
    <property type="match status" value="1"/>
</dbReference>
<dbReference type="InterPro" id="IPR001623">
    <property type="entry name" value="DnaJ_domain"/>
</dbReference>
<name>A0A1Y1ZJ06_9PLEO</name>
<organism evidence="4 5">
    <name type="scientific">Clohesyomyces aquaticus</name>
    <dbReference type="NCBI Taxonomy" id="1231657"/>
    <lineage>
        <taxon>Eukaryota</taxon>
        <taxon>Fungi</taxon>
        <taxon>Dikarya</taxon>
        <taxon>Ascomycota</taxon>
        <taxon>Pezizomycotina</taxon>
        <taxon>Dothideomycetes</taxon>
        <taxon>Pleosporomycetidae</taxon>
        <taxon>Pleosporales</taxon>
        <taxon>Lindgomycetaceae</taxon>
        <taxon>Clohesyomyces</taxon>
    </lineage>
</organism>
<dbReference type="Proteomes" id="UP000193144">
    <property type="component" value="Unassembled WGS sequence"/>
</dbReference>
<dbReference type="InterPro" id="IPR036869">
    <property type="entry name" value="J_dom_sf"/>
</dbReference>
<dbReference type="PANTHER" id="PTHR44145:SF3">
    <property type="entry name" value="DNAJ HOMOLOG SUBFAMILY A MEMBER 3, MITOCHONDRIAL"/>
    <property type="match status" value="1"/>
</dbReference>
<dbReference type="AlphaFoldDB" id="A0A1Y1ZJ06"/>
<gene>
    <name evidence="4" type="ORF">BCR34DRAFT_588709</name>
</gene>
<feature type="domain" description="J" evidence="3">
    <location>
        <begin position="15"/>
        <end position="81"/>
    </location>
</feature>
<proteinExistence type="predicted"/>
<feature type="compositionally biased region" description="Basic and acidic residues" evidence="2">
    <location>
        <begin position="116"/>
        <end position="208"/>
    </location>
</feature>
<dbReference type="PROSITE" id="PS00636">
    <property type="entry name" value="DNAJ_1"/>
    <property type="match status" value="1"/>
</dbReference>
<evidence type="ECO:0000256" key="1">
    <source>
        <dbReference type="ARBA" id="ARBA00023186"/>
    </source>
</evidence>
<reference evidence="4 5" key="1">
    <citation type="submission" date="2016-07" db="EMBL/GenBank/DDBJ databases">
        <title>Pervasive Adenine N6-methylation of Active Genes in Fungi.</title>
        <authorList>
            <consortium name="DOE Joint Genome Institute"/>
            <person name="Mondo S.J."/>
            <person name="Dannebaum R.O."/>
            <person name="Kuo R.C."/>
            <person name="Labutti K."/>
            <person name="Haridas S."/>
            <person name="Kuo A."/>
            <person name="Salamov A."/>
            <person name="Ahrendt S.R."/>
            <person name="Lipzen A."/>
            <person name="Sullivan W."/>
            <person name="Andreopoulos W.B."/>
            <person name="Clum A."/>
            <person name="Lindquist E."/>
            <person name="Daum C."/>
            <person name="Ramamoorthy G.K."/>
            <person name="Gryganskyi A."/>
            <person name="Culley D."/>
            <person name="Magnuson J.K."/>
            <person name="James T.Y."/>
            <person name="O'Malley M.A."/>
            <person name="Stajich J.E."/>
            <person name="Spatafora J.W."/>
            <person name="Visel A."/>
            <person name="Grigoriev I.V."/>
        </authorList>
    </citation>
    <scope>NUCLEOTIDE SEQUENCE [LARGE SCALE GENOMIC DNA]</scope>
    <source>
        <strain evidence="4 5">CBS 115471</strain>
    </source>
</reference>
<dbReference type="Pfam" id="PF00226">
    <property type="entry name" value="DnaJ"/>
    <property type="match status" value="1"/>
</dbReference>
<dbReference type="CDD" id="cd06257">
    <property type="entry name" value="DnaJ"/>
    <property type="match status" value="1"/>
</dbReference>
<dbReference type="PRINTS" id="PR00625">
    <property type="entry name" value="JDOMAIN"/>
</dbReference>